<protein>
    <submittedName>
        <fullName evidence="2">Integral membrane protein</fullName>
    </submittedName>
</protein>
<gene>
    <name evidence="2" type="ORF">ABID16_002010</name>
</gene>
<keyword evidence="3" id="KW-1185">Reference proteome</keyword>
<dbReference type="RefSeq" id="WP_354556203.1">
    <property type="nucleotide sequence ID" value="NZ_JBEPMB010000002.1"/>
</dbReference>
<feature type="transmembrane region" description="Helical" evidence="1">
    <location>
        <begin position="50"/>
        <end position="71"/>
    </location>
</feature>
<reference evidence="2 3" key="1">
    <citation type="submission" date="2024-06" db="EMBL/GenBank/DDBJ databases">
        <title>Genomic Encyclopedia of Type Strains, Phase IV (KMG-IV): sequencing the most valuable type-strain genomes for metagenomic binning, comparative biology and taxonomic classification.</title>
        <authorList>
            <person name="Goeker M."/>
        </authorList>
    </citation>
    <scope>NUCLEOTIDE SEQUENCE [LARGE SCALE GENOMIC DNA]</scope>
    <source>
        <strain evidence="2 3">DSM 29780</strain>
    </source>
</reference>
<dbReference type="Proteomes" id="UP001549047">
    <property type="component" value="Unassembled WGS sequence"/>
</dbReference>
<evidence type="ECO:0000313" key="3">
    <source>
        <dbReference type="Proteomes" id="UP001549047"/>
    </source>
</evidence>
<keyword evidence="1" id="KW-1133">Transmembrane helix</keyword>
<comment type="caution">
    <text evidence="2">The sequence shown here is derived from an EMBL/GenBank/DDBJ whole genome shotgun (WGS) entry which is preliminary data.</text>
</comment>
<accession>A0ABV2IZ28</accession>
<keyword evidence="1" id="KW-0812">Transmembrane</keyword>
<evidence type="ECO:0000256" key="1">
    <source>
        <dbReference type="SAM" id="Phobius"/>
    </source>
</evidence>
<dbReference type="EMBL" id="JBEPMB010000002">
    <property type="protein sequence ID" value="MET3613681.1"/>
    <property type="molecule type" value="Genomic_DNA"/>
</dbReference>
<name>A0ABV2IZ28_9HYPH</name>
<keyword evidence="1" id="KW-0472">Membrane</keyword>
<proteinExistence type="predicted"/>
<evidence type="ECO:0000313" key="2">
    <source>
        <dbReference type="EMBL" id="MET3613681.1"/>
    </source>
</evidence>
<organism evidence="2 3">
    <name type="scientific">Rhizobium aquaticum</name>
    <dbReference type="NCBI Taxonomy" id="1549636"/>
    <lineage>
        <taxon>Bacteria</taxon>
        <taxon>Pseudomonadati</taxon>
        <taxon>Pseudomonadota</taxon>
        <taxon>Alphaproteobacteria</taxon>
        <taxon>Hyphomicrobiales</taxon>
        <taxon>Rhizobiaceae</taxon>
        <taxon>Rhizobium/Agrobacterium group</taxon>
        <taxon>Rhizobium</taxon>
    </lineage>
</organism>
<sequence length="115" mass="12766">MTKKLINLVILLPIAIILIVLSVANRHFVTLALNPFDPADPLLSLTAPFFVYLFLALILGAIVGSSLTWFAQGKHRRRAKNHAQEAARWQGEARRSQKRAEELAQQVLVPVSASK</sequence>